<feature type="region of interest" description="Disordered" evidence="1">
    <location>
        <begin position="24"/>
        <end position="64"/>
    </location>
</feature>
<reference evidence="3" key="1">
    <citation type="submission" date="2020-11" db="EMBL/GenBank/DDBJ databases">
        <authorList>
            <person name="Tran Van P."/>
        </authorList>
    </citation>
    <scope>NUCLEOTIDE SEQUENCE</scope>
</reference>
<gene>
    <name evidence="3" type="ORF">NMOB1V02_LOCUS3977</name>
</gene>
<dbReference type="Proteomes" id="UP000678499">
    <property type="component" value="Unassembled WGS sequence"/>
</dbReference>
<keyword evidence="2" id="KW-0732">Signal</keyword>
<feature type="signal peptide" evidence="2">
    <location>
        <begin position="1"/>
        <end position="18"/>
    </location>
</feature>
<evidence type="ECO:0000256" key="2">
    <source>
        <dbReference type="SAM" id="SignalP"/>
    </source>
</evidence>
<dbReference type="Gene3D" id="1.10.2080.10">
    <property type="entry name" value="Insect odorant-binding protein A10/Ejaculatory bulb-specific protein 3"/>
    <property type="match status" value="1"/>
</dbReference>
<protein>
    <submittedName>
        <fullName evidence="3">Uncharacterized protein</fullName>
    </submittedName>
</protein>
<dbReference type="InterPro" id="IPR036682">
    <property type="entry name" value="OS_D_A10/PebIII_sf"/>
</dbReference>
<name>A0A7R9GCY6_9CRUS</name>
<evidence type="ECO:0000256" key="1">
    <source>
        <dbReference type="SAM" id="MobiDB-lite"/>
    </source>
</evidence>
<feature type="region of interest" description="Disordered" evidence="1">
    <location>
        <begin position="169"/>
        <end position="188"/>
    </location>
</feature>
<evidence type="ECO:0000313" key="3">
    <source>
        <dbReference type="EMBL" id="CAD7276201.1"/>
    </source>
</evidence>
<proteinExistence type="predicted"/>
<keyword evidence="4" id="KW-1185">Reference proteome</keyword>
<dbReference type="EMBL" id="OA882613">
    <property type="protein sequence ID" value="CAD7276201.1"/>
    <property type="molecule type" value="Genomic_DNA"/>
</dbReference>
<dbReference type="EMBL" id="CAJPEX010000576">
    <property type="protein sequence ID" value="CAG0916353.1"/>
    <property type="molecule type" value="Genomic_DNA"/>
</dbReference>
<dbReference type="AlphaFoldDB" id="A0A7R9GCY6"/>
<evidence type="ECO:0000313" key="4">
    <source>
        <dbReference type="Proteomes" id="UP000678499"/>
    </source>
</evidence>
<feature type="chain" id="PRO_5036210670" evidence="2">
    <location>
        <begin position="19"/>
        <end position="188"/>
    </location>
</feature>
<dbReference type="SUPFAM" id="SSF100910">
    <property type="entry name" value="Chemosensory protein Csp2"/>
    <property type="match status" value="1"/>
</dbReference>
<feature type="compositionally biased region" description="Low complexity" evidence="1">
    <location>
        <begin position="24"/>
        <end position="41"/>
    </location>
</feature>
<sequence>MLRKLVLIFACCVSLGFAQPPPGFQGFPQRQQPFNRQQQPFESGRPGGDPISAAIAPAPGRGGDRPFRQFPPYKAICKFLKNPRFVNQQVECALEPDSGACSQGVSKHLQGISSFLREALPAAAGRSQCSYCTQDDFDKIQFIAKYMLRHYPRQSRALVDRYRDEINAHGGIQGVRPNPSVPDKCPEE</sequence>
<organism evidence="3">
    <name type="scientific">Notodromas monacha</name>
    <dbReference type="NCBI Taxonomy" id="399045"/>
    <lineage>
        <taxon>Eukaryota</taxon>
        <taxon>Metazoa</taxon>
        <taxon>Ecdysozoa</taxon>
        <taxon>Arthropoda</taxon>
        <taxon>Crustacea</taxon>
        <taxon>Oligostraca</taxon>
        <taxon>Ostracoda</taxon>
        <taxon>Podocopa</taxon>
        <taxon>Podocopida</taxon>
        <taxon>Cypridocopina</taxon>
        <taxon>Cypridoidea</taxon>
        <taxon>Cyprididae</taxon>
        <taxon>Notodromas</taxon>
    </lineage>
</organism>
<accession>A0A7R9GCY6</accession>